<organism evidence="2 3">
    <name type="scientific">Cyanobium gracile UHCC 0281</name>
    <dbReference type="NCBI Taxonomy" id="3110309"/>
    <lineage>
        <taxon>Bacteria</taxon>
        <taxon>Bacillati</taxon>
        <taxon>Cyanobacteriota</taxon>
        <taxon>Cyanophyceae</taxon>
        <taxon>Synechococcales</taxon>
        <taxon>Prochlorococcaceae</taxon>
        <taxon>Cyanobium</taxon>
    </lineage>
</organism>
<keyword evidence="1" id="KW-1133">Transmembrane helix</keyword>
<keyword evidence="1" id="KW-0472">Membrane</keyword>
<keyword evidence="3" id="KW-1185">Reference proteome</keyword>
<feature type="transmembrane region" description="Helical" evidence="1">
    <location>
        <begin position="73"/>
        <end position="92"/>
    </location>
</feature>
<evidence type="ECO:0000313" key="2">
    <source>
        <dbReference type="EMBL" id="MEA5443629.1"/>
    </source>
</evidence>
<reference evidence="2 3" key="1">
    <citation type="submission" date="2023-12" db="EMBL/GenBank/DDBJ databases">
        <title>Baltic Sea Cyanobacteria.</title>
        <authorList>
            <person name="Delbaje E."/>
            <person name="Fewer D.P."/>
            <person name="Shishido T.K."/>
        </authorList>
    </citation>
    <scope>NUCLEOTIDE SEQUENCE [LARGE SCALE GENOMIC DNA]</scope>
    <source>
        <strain evidence="2 3">UHCC 0281</strain>
    </source>
</reference>
<feature type="transmembrane region" description="Helical" evidence="1">
    <location>
        <begin position="12"/>
        <end position="29"/>
    </location>
</feature>
<proteinExistence type="predicted"/>
<dbReference type="EMBL" id="JAYGHY010000058">
    <property type="protein sequence ID" value="MEA5443629.1"/>
    <property type="molecule type" value="Genomic_DNA"/>
</dbReference>
<protein>
    <submittedName>
        <fullName evidence="2">Uncharacterized protein</fullName>
    </submittedName>
</protein>
<evidence type="ECO:0000256" key="1">
    <source>
        <dbReference type="SAM" id="Phobius"/>
    </source>
</evidence>
<feature type="transmembrane region" description="Helical" evidence="1">
    <location>
        <begin position="41"/>
        <end position="61"/>
    </location>
</feature>
<evidence type="ECO:0000313" key="3">
    <source>
        <dbReference type="Proteomes" id="UP001302329"/>
    </source>
</evidence>
<accession>A0ABU5SYP7</accession>
<gene>
    <name evidence="2" type="ORF">VB739_13795</name>
</gene>
<comment type="caution">
    <text evidence="2">The sequence shown here is derived from an EMBL/GenBank/DDBJ whole genome shotgun (WGS) entry which is preliminary data.</text>
</comment>
<dbReference type="RefSeq" id="WP_323357610.1">
    <property type="nucleotide sequence ID" value="NZ_JAYGHY010000058.1"/>
</dbReference>
<keyword evidence="1" id="KW-0812">Transmembrane</keyword>
<sequence>MELLVRLFVGQPPAILTVAVVFLAGYLALRFRWPGVARHPRALLFGAMGWGIFAGWEWLVLLRTPEANIRVDLLVIGPVLLLLSSWSLLRAFR</sequence>
<name>A0ABU5SYP7_9CYAN</name>
<dbReference type="Proteomes" id="UP001302329">
    <property type="component" value="Unassembled WGS sequence"/>
</dbReference>